<reference evidence="9" key="1">
    <citation type="submission" date="2021-02" db="EMBL/GenBank/DDBJ databases">
        <authorList>
            <person name="Nowell W R."/>
        </authorList>
    </citation>
    <scope>NUCLEOTIDE SEQUENCE</scope>
</reference>
<feature type="transmembrane region" description="Helical" evidence="7">
    <location>
        <begin position="345"/>
        <end position="362"/>
    </location>
</feature>
<feature type="transmembrane region" description="Helical" evidence="7">
    <location>
        <begin position="92"/>
        <end position="110"/>
    </location>
</feature>
<dbReference type="SUPFAM" id="SSF103473">
    <property type="entry name" value="MFS general substrate transporter"/>
    <property type="match status" value="1"/>
</dbReference>
<keyword evidence="5 7" id="KW-1133">Transmembrane helix</keyword>
<gene>
    <name evidence="9" type="ORF">XAT740_LOCUS3651</name>
</gene>
<feature type="transmembrane region" description="Helical" evidence="7">
    <location>
        <begin position="63"/>
        <end position="85"/>
    </location>
</feature>
<feature type="transmembrane region" description="Helical" evidence="7">
    <location>
        <begin position="151"/>
        <end position="172"/>
    </location>
</feature>
<dbReference type="PROSITE" id="PS50850">
    <property type="entry name" value="MFS"/>
    <property type="match status" value="1"/>
</dbReference>
<dbReference type="GO" id="GO:0016020">
    <property type="term" value="C:membrane"/>
    <property type="evidence" value="ECO:0007669"/>
    <property type="project" value="UniProtKB-SubCell"/>
</dbReference>
<proteinExistence type="inferred from homology"/>
<comment type="caution">
    <text evidence="9">The sequence shown here is derived from an EMBL/GenBank/DDBJ whole genome shotgun (WGS) entry which is preliminary data.</text>
</comment>
<evidence type="ECO:0000256" key="6">
    <source>
        <dbReference type="ARBA" id="ARBA00023136"/>
    </source>
</evidence>
<evidence type="ECO:0000256" key="1">
    <source>
        <dbReference type="ARBA" id="ARBA00004141"/>
    </source>
</evidence>
<evidence type="ECO:0000256" key="5">
    <source>
        <dbReference type="ARBA" id="ARBA00022989"/>
    </source>
</evidence>
<dbReference type="AlphaFoldDB" id="A0A813TQR7"/>
<dbReference type="InterPro" id="IPR020846">
    <property type="entry name" value="MFS_dom"/>
</dbReference>
<protein>
    <recommendedName>
        <fullName evidence="8">Major facilitator superfamily (MFS) profile domain-containing protein</fullName>
    </recommendedName>
</protein>
<evidence type="ECO:0000256" key="3">
    <source>
        <dbReference type="ARBA" id="ARBA00022448"/>
    </source>
</evidence>
<evidence type="ECO:0000313" key="9">
    <source>
        <dbReference type="EMBL" id="CAF0814763.1"/>
    </source>
</evidence>
<dbReference type="Proteomes" id="UP000663828">
    <property type="component" value="Unassembled WGS sequence"/>
</dbReference>
<keyword evidence="3" id="KW-0813">Transport</keyword>
<evidence type="ECO:0000256" key="4">
    <source>
        <dbReference type="ARBA" id="ARBA00022692"/>
    </source>
</evidence>
<dbReference type="PANTHER" id="PTHR23511">
    <property type="entry name" value="SYNAPTIC VESICLE GLYCOPROTEIN 2"/>
    <property type="match status" value="1"/>
</dbReference>
<dbReference type="GO" id="GO:0022857">
    <property type="term" value="F:transmembrane transporter activity"/>
    <property type="evidence" value="ECO:0007669"/>
    <property type="project" value="InterPro"/>
</dbReference>
<evidence type="ECO:0000256" key="2">
    <source>
        <dbReference type="ARBA" id="ARBA00008335"/>
    </source>
</evidence>
<feature type="transmembrane region" description="Helical" evidence="7">
    <location>
        <begin position="368"/>
        <end position="390"/>
    </location>
</feature>
<comment type="similarity">
    <text evidence="2">Belongs to the major facilitator superfamily.</text>
</comment>
<dbReference type="Gene3D" id="1.20.1250.20">
    <property type="entry name" value="MFS general substrate transporter like domains"/>
    <property type="match status" value="1"/>
</dbReference>
<dbReference type="EMBL" id="CAJNOR010000141">
    <property type="protein sequence ID" value="CAF0814763.1"/>
    <property type="molecule type" value="Genomic_DNA"/>
</dbReference>
<keyword evidence="10" id="KW-1185">Reference proteome</keyword>
<organism evidence="9 10">
    <name type="scientific">Adineta ricciae</name>
    <name type="common">Rotifer</name>
    <dbReference type="NCBI Taxonomy" id="249248"/>
    <lineage>
        <taxon>Eukaryota</taxon>
        <taxon>Metazoa</taxon>
        <taxon>Spiralia</taxon>
        <taxon>Gnathifera</taxon>
        <taxon>Rotifera</taxon>
        <taxon>Eurotatoria</taxon>
        <taxon>Bdelloidea</taxon>
        <taxon>Adinetida</taxon>
        <taxon>Adinetidae</taxon>
        <taxon>Adineta</taxon>
    </lineage>
</organism>
<accession>A0A813TQR7</accession>
<keyword evidence="4 7" id="KW-0812">Transmembrane</keyword>
<name>A0A813TQR7_ADIRI</name>
<feature type="transmembrane region" description="Helical" evidence="7">
    <location>
        <begin position="434"/>
        <end position="453"/>
    </location>
</feature>
<sequence>METSTNTYSLEECIDFIGLGRYQWRLIAILGFCSMADAVEMMLLAILGPALTCYWPSVTQIQIATLTTGVFAGMMIGAFIFGILADRYGRRRVIFASAVLNTVFGIATALAPNYYWILIARVLVGFALSGASQGSTLMLEYLPSSSRATITIVIELFWSLGSIFEYLMAMVVVPTYGWRILTGLSALPITIVAICMYFVPESPRFYVASGHSEKAERILKVIAFTNNRALPPGKLRDINARDECGSVKQLFHSNYKRTSFLLAFMWMTVAMSYYGLILINTSIMTLIKHDPQSIASNDTTNSSGHCKMLTTEDYKSLIFTTIGEMFGIPLLLIFLRYFGRRTTCAINYFCSSLCFLLFVFNIHTNPWAVDVITFLARMFINAQFGLIYLYTMEVYPTVIRAIAVGCASSMSRIGAMITPYLAQVLIKKTFHGTIAVYVIATALAALCSILLPIETKGRELKQATTDHEHSMTTAVDDGDTGSSWMITVGNLTSFMTKNNGVTVEGYQPLKQEDIDDGHADDDL</sequence>
<comment type="subcellular location">
    <subcellularLocation>
        <location evidence="1">Membrane</location>
        <topology evidence="1">Multi-pass membrane protein</topology>
    </subcellularLocation>
</comment>
<evidence type="ECO:0000313" key="10">
    <source>
        <dbReference type="Proteomes" id="UP000663828"/>
    </source>
</evidence>
<dbReference type="PANTHER" id="PTHR23511:SF5">
    <property type="entry name" value="MAJOR FACILITATOR-TYPE TRANSPORTER HXNZ-RELATED"/>
    <property type="match status" value="1"/>
</dbReference>
<evidence type="ECO:0000256" key="7">
    <source>
        <dbReference type="SAM" id="Phobius"/>
    </source>
</evidence>
<dbReference type="InterPro" id="IPR036259">
    <property type="entry name" value="MFS_trans_sf"/>
</dbReference>
<feature type="domain" description="Major facilitator superfamily (MFS) profile" evidence="8">
    <location>
        <begin position="26"/>
        <end position="456"/>
    </location>
</feature>
<feature type="transmembrane region" description="Helical" evidence="7">
    <location>
        <begin position="178"/>
        <end position="199"/>
    </location>
</feature>
<keyword evidence="6 7" id="KW-0472">Membrane</keyword>
<feature type="transmembrane region" description="Helical" evidence="7">
    <location>
        <begin position="317"/>
        <end position="338"/>
    </location>
</feature>
<feature type="transmembrane region" description="Helical" evidence="7">
    <location>
        <begin position="116"/>
        <end position="139"/>
    </location>
</feature>
<dbReference type="InterPro" id="IPR005828">
    <property type="entry name" value="MFS_sugar_transport-like"/>
</dbReference>
<dbReference type="Pfam" id="PF00083">
    <property type="entry name" value="Sugar_tr"/>
    <property type="match status" value="1"/>
</dbReference>
<feature type="transmembrane region" description="Helical" evidence="7">
    <location>
        <begin position="26"/>
        <end position="51"/>
    </location>
</feature>
<feature type="transmembrane region" description="Helical" evidence="7">
    <location>
        <begin position="402"/>
        <end position="422"/>
    </location>
</feature>
<evidence type="ECO:0000259" key="8">
    <source>
        <dbReference type="PROSITE" id="PS50850"/>
    </source>
</evidence>
<feature type="transmembrane region" description="Helical" evidence="7">
    <location>
        <begin position="260"/>
        <end position="279"/>
    </location>
</feature>